<dbReference type="PANTHER" id="PTHR43865">
    <property type="entry name" value="RUBRERYTHRIN-RELATED"/>
    <property type="match status" value="1"/>
</dbReference>
<evidence type="ECO:0000256" key="5">
    <source>
        <dbReference type="ARBA" id="ARBA00023004"/>
    </source>
</evidence>
<dbReference type="PANTHER" id="PTHR43865:SF1">
    <property type="entry name" value="RUBRERYTHRIN-RELATED"/>
    <property type="match status" value="1"/>
</dbReference>
<protein>
    <submittedName>
        <fullName evidence="8">Rubrerythrin family protein</fullName>
    </submittedName>
</protein>
<keyword evidence="4" id="KW-0249">Electron transport</keyword>
<feature type="domain" description="Rubredoxin-like" evidence="6">
    <location>
        <begin position="149"/>
        <end position="183"/>
    </location>
</feature>
<dbReference type="RefSeq" id="WP_161259985.1">
    <property type="nucleotide sequence ID" value="NZ_WXEY01000046.1"/>
</dbReference>
<dbReference type="Proteomes" id="UP000463470">
    <property type="component" value="Unassembled WGS sequence"/>
</dbReference>
<sequence>MAPTKTVTNVPGLKGTETEKNLLAAFAGECQARTKYDFFSAIAEKEGYRQIAGFFSETAENEKQHAKRFYLALSALGATTDHLEQSAAGENHEWTDLYKQFAETARQEGFQDIADLFEEIAEVEERHEKRFLALLDNIKNGRVFRRDTVVEWKCRNCGYIHEGMEAPEVCPACQHPQAFYEIHIPNY</sequence>
<gene>
    <name evidence="8" type="ORF">GTO91_17405</name>
</gene>
<evidence type="ECO:0000256" key="4">
    <source>
        <dbReference type="ARBA" id="ARBA00022982"/>
    </source>
</evidence>
<organism evidence="8 9">
    <name type="scientific">Heliomicrobium undosum</name>
    <dbReference type="NCBI Taxonomy" id="121734"/>
    <lineage>
        <taxon>Bacteria</taxon>
        <taxon>Bacillati</taxon>
        <taxon>Bacillota</taxon>
        <taxon>Clostridia</taxon>
        <taxon>Eubacteriales</taxon>
        <taxon>Heliobacteriaceae</taxon>
        <taxon>Heliomicrobium</taxon>
    </lineage>
</organism>
<evidence type="ECO:0000259" key="7">
    <source>
        <dbReference type="PROSITE" id="PS50905"/>
    </source>
</evidence>
<reference evidence="8 9" key="1">
    <citation type="submission" date="2020-01" db="EMBL/GenBank/DDBJ databases">
        <title>Whole-genome sequence of Heliobacterium undosum DSM 13378.</title>
        <authorList>
            <person name="Kyndt J.A."/>
            <person name="Meyer T.E."/>
        </authorList>
    </citation>
    <scope>NUCLEOTIDE SEQUENCE [LARGE SCALE GENOMIC DNA]</scope>
    <source>
        <strain evidence="8 9">DSM 13378</strain>
    </source>
</reference>
<dbReference type="InterPro" id="IPR024934">
    <property type="entry name" value="Rubredoxin-like_dom"/>
</dbReference>
<dbReference type="EMBL" id="WXEY01000046">
    <property type="protein sequence ID" value="MZP31471.1"/>
    <property type="molecule type" value="Genomic_DNA"/>
</dbReference>
<dbReference type="SUPFAM" id="SSF47240">
    <property type="entry name" value="Ferritin-like"/>
    <property type="match status" value="1"/>
</dbReference>
<dbReference type="SUPFAM" id="SSF57802">
    <property type="entry name" value="Rubredoxin-like"/>
    <property type="match status" value="1"/>
</dbReference>
<proteinExistence type="predicted"/>
<dbReference type="PROSITE" id="PS50905">
    <property type="entry name" value="FERRITIN_LIKE"/>
    <property type="match status" value="1"/>
</dbReference>
<keyword evidence="9" id="KW-1185">Reference proteome</keyword>
<dbReference type="NCBIfam" id="NF045767">
    <property type="entry name" value="RuberyRbr"/>
    <property type="match status" value="1"/>
</dbReference>
<dbReference type="Pfam" id="PF02915">
    <property type="entry name" value="Rubrerythrin"/>
    <property type="match status" value="1"/>
</dbReference>
<feature type="domain" description="Ferritin-like diiron" evidence="7">
    <location>
        <begin position="12"/>
        <end position="142"/>
    </location>
</feature>
<dbReference type="Pfam" id="PF21349">
    <property type="entry name" value="RUBY_RBDX"/>
    <property type="match status" value="1"/>
</dbReference>
<dbReference type="InterPro" id="IPR009040">
    <property type="entry name" value="Ferritin-like_diiron"/>
</dbReference>
<dbReference type="GO" id="GO:0005506">
    <property type="term" value="F:iron ion binding"/>
    <property type="evidence" value="ECO:0007669"/>
    <property type="project" value="InterPro"/>
</dbReference>
<name>A0A845LEW7_9FIRM</name>
<dbReference type="FunFam" id="2.20.28.10:FF:000018">
    <property type="entry name" value="Rubrerythrin"/>
    <property type="match status" value="1"/>
</dbReference>
<evidence type="ECO:0000256" key="3">
    <source>
        <dbReference type="ARBA" id="ARBA00022723"/>
    </source>
</evidence>
<dbReference type="InterPro" id="IPR009078">
    <property type="entry name" value="Ferritin-like_SF"/>
</dbReference>
<keyword evidence="5" id="KW-0408">Iron</keyword>
<evidence type="ECO:0000313" key="8">
    <source>
        <dbReference type="EMBL" id="MZP31471.1"/>
    </source>
</evidence>
<dbReference type="GO" id="GO:0016491">
    <property type="term" value="F:oxidoreductase activity"/>
    <property type="evidence" value="ECO:0007669"/>
    <property type="project" value="InterPro"/>
</dbReference>
<evidence type="ECO:0000259" key="6">
    <source>
        <dbReference type="PROSITE" id="PS50903"/>
    </source>
</evidence>
<dbReference type="InterPro" id="IPR048574">
    <property type="entry name" value="RUBY_RBDX"/>
</dbReference>
<evidence type="ECO:0000256" key="1">
    <source>
        <dbReference type="ARBA" id="ARBA00001965"/>
    </source>
</evidence>
<dbReference type="Gene3D" id="1.20.1260.10">
    <property type="match status" value="1"/>
</dbReference>
<keyword evidence="2" id="KW-0813">Transport</keyword>
<dbReference type="PROSITE" id="PS50903">
    <property type="entry name" value="RUBREDOXIN_LIKE"/>
    <property type="match status" value="1"/>
</dbReference>
<dbReference type="InterPro" id="IPR003251">
    <property type="entry name" value="Rr_diiron-bd_dom"/>
</dbReference>
<dbReference type="InterPro" id="IPR052364">
    <property type="entry name" value="Rubrerythrin"/>
</dbReference>
<dbReference type="InterPro" id="IPR012347">
    <property type="entry name" value="Ferritin-like"/>
</dbReference>
<evidence type="ECO:0000256" key="2">
    <source>
        <dbReference type="ARBA" id="ARBA00022448"/>
    </source>
</evidence>
<dbReference type="OrthoDB" id="9799749at2"/>
<comment type="caution">
    <text evidence="8">The sequence shown here is derived from an EMBL/GenBank/DDBJ whole genome shotgun (WGS) entry which is preliminary data.</text>
</comment>
<dbReference type="Gene3D" id="2.20.28.10">
    <property type="match status" value="1"/>
</dbReference>
<keyword evidence="3" id="KW-0479">Metal-binding</keyword>
<dbReference type="AlphaFoldDB" id="A0A845LEW7"/>
<accession>A0A845LEW7</accession>
<dbReference type="CDD" id="cd01041">
    <property type="entry name" value="Rubrerythrin"/>
    <property type="match status" value="1"/>
</dbReference>
<dbReference type="CDD" id="cd00729">
    <property type="entry name" value="rubredoxin_SM"/>
    <property type="match status" value="1"/>
</dbReference>
<evidence type="ECO:0000313" key="9">
    <source>
        <dbReference type="Proteomes" id="UP000463470"/>
    </source>
</evidence>
<comment type="cofactor">
    <cofactor evidence="1">
        <name>Fe(3+)</name>
        <dbReference type="ChEBI" id="CHEBI:29034"/>
    </cofactor>
</comment>